<dbReference type="EMBL" id="DXDX01000038">
    <property type="protein sequence ID" value="HIY20619.1"/>
    <property type="molecule type" value="Genomic_DNA"/>
</dbReference>
<sequence>MTQERTVWTRQHPAVLEELERTGRYVTKEEAIRAKNGDMADFYLKLYRWYGREGERFVPRPQGVEYPIWVSLSQDSMLQPVEGTVILTLSVPKDSLLITDAERWGYRVNQWYIPLDQEDERRHNAELERYGIASESALIDSDKGNFYPLLREKIIRSWTRLFTCPPRPGDMAQATLWELRREWLRKVVWG</sequence>
<proteinExistence type="predicted"/>
<comment type="caution">
    <text evidence="1">The sequence shown here is derived from an EMBL/GenBank/DDBJ whole genome shotgun (WGS) entry which is preliminary data.</text>
</comment>
<dbReference type="InterPro" id="IPR024211">
    <property type="entry name" value="DUF3841"/>
</dbReference>
<accession>A0A9D1Y6R8</accession>
<dbReference type="Proteomes" id="UP000823868">
    <property type="component" value="Unassembled WGS sequence"/>
</dbReference>
<protein>
    <submittedName>
        <fullName evidence="1">DUF3841 domain-containing protein</fullName>
    </submittedName>
</protein>
<evidence type="ECO:0000313" key="2">
    <source>
        <dbReference type="Proteomes" id="UP000823868"/>
    </source>
</evidence>
<dbReference type="Pfam" id="PF12952">
    <property type="entry name" value="DUF3841"/>
    <property type="match status" value="1"/>
</dbReference>
<dbReference type="AlphaFoldDB" id="A0A9D1Y6R8"/>
<reference evidence="1" key="2">
    <citation type="submission" date="2021-04" db="EMBL/GenBank/DDBJ databases">
        <authorList>
            <person name="Gilroy R."/>
        </authorList>
    </citation>
    <scope>NUCLEOTIDE SEQUENCE</scope>
    <source>
        <strain evidence="1">ChiBcec16_6824</strain>
    </source>
</reference>
<organism evidence="1 2">
    <name type="scientific">Candidatus Flavonifractor merdigallinarum</name>
    <dbReference type="NCBI Taxonomy" id="2838589"/>
    <lineage>
        <taxon>Bacteria</taxon>
        <taxon>Bacillati</taxon>
        <taxon>Bacillota</taxon>
        <taxon>Clostridia</taxon>
        <taxon>Eubacteriales</taxon>
        <taxon>Oscillospiraceae</taxon>
        <taxon>Flavonifractor</taxon>
    </lineage>
</organism>
<gene>
    <name evidence="1" type="ORF">H9841_01785</name>
</gene>
<evidence type="ECO:0000313" key="1">
    <source>
        <dbReference type="EMBL" id="HIY20619.1"/>
    </source>
</evidence>
<reference evidence="1" key="1">
    <citation type="journal article" date="2021" name="PeerJ">
        <title>Extensive microbial diversity within the chicken gut microbiome revealed by metagenomics and culture.</title>
        <authorList>
            <person name="Gilroy R."/>
            <person name="Ravi A."/>
            <person name="Getino M."/>
            <person name="Pursley I."/>
            <person name="Horton D.L."/>
            <person name="Alikhan N.F."/>
            <person name="Baker D."/>
            <person name="Gharbi K."/>
            <person name="Hall N."/>
            <person name="Watson M."/>
            <person name="Adriaenssens E.M."/>
            <person name="Foster-Nyarko E."/>
            <person name="Jarju S."/>
            <person name="Secka A."/>
            <person name="Antonio M."/>
            <person name="Oren A."/>
            <person name="Chaudhuri R.R."/>
            <person name="La Ragione R."/>
            <person name="Hildebrand F."/>
            <person name="Pallen M.J."/>
        </authorList>
    </citation>
    <scope>NUCLEOTIDE SEQUENCE</scope>
    <source>
        <strain evidence="1">ChiBcec16_6824</strain>
    </source>
</reference>
<name>A0A9D1Y6R8_9FIRM</name>